<dbReference type="RefSeq" id="WP_236889176.1">
    <property type="nucleotide sequence ID" value="NZ_AP024488.1"/>
</dbReference>
<keyword evidence="5 8" id="KW-0378">Hydrolase</keyword>
<comment type="similarity">
    <text evidence="2 8">Belongs to the PHP hydrolase family. HisK subfamily.</text>
</comment>
<dbReference type="CDD" id="cd12110">
    <property type="entry name" value="PHP_HisPPase_Hisj_like"/>
    <property type="match status" value="1"/>
</dbReference>
<feature type="domain" description="PHP" evidence="9">
    <location>
        <begin position="3"/>
        <end position="191"/>
    </location>
</feature>
<dbReference type="Pfam" id="PF02811">
    <property type="entry name" value="PHP"/>
    <property type="match status" value="1"/>
</dbReference>
<dbReference type="EC" id="3.1.3.15" evidence="3 8"/>
<evidence type="ECO:0000256" key="3">
    <source>
        <dbReference type="ARBA" id="ARBA00013085"/>
    </source>
</evidence>
<evidence type="ECO:0000313" key="10">
    <source>
        <dbReference type="EMBL" id="BCS97775.1"/>
    </source>
</evidence>
<dbReference type="NCBIfam" id="TIGR01856">
    <property type="entry name" value="hisJ_fam"/>
    <property type="match status" value="1"/>
</dbReference>
<accession>A0ABM7PL18</accession>
<keyword evidence="6 8" id="KW-0368">Histidine biosynthesis</keyword>
<name>A0ABM7PL18_9BACT</name>
<evidence type="ECO:0000259" key="9">
    <source>
        <dbReference type="Pfam" id="PF02811"/>
    </source>
</evidence>
<evidence type="ECO:0000256" key="5">
    <source>
        <dbReference type="ARBA" id="ARBA00022801"/>
    </source>
</evidence>
<evidence type="ECO:0000256" key="2">
    <source>
        <dbReference type="ARBA" id="ARBA00009152"/>
    </source>
</evidence>
<dbReference type="SUPFAM" id="SSF89550">
    <property type="entry name" value="PHP domain-like"/>
    <property type="match status" value="1"/>
</dbReference>
<comment type="pathway">
    <text evidence="1 8">Amino-acid biosynthesis; L-histidine biosynthesis; L-histidine from 5-phospho-alpha-D-ribose 1-diphosphate: step 8/9.</text>
</comment>
<dbReference type="Gene3D" id="3.20.20.140">
    <property type="entry name" value="Metal-dependent hydrolases"/>
    <property type="match status" value="1"/>
</dbReference>
<keyword evidence="4 8" id="KW-0028">Amino-acid biosynthesis</keyword>
<sequence>MIDYHIHTLLCNHAKGGIRSYVDAAVKAGLSEICFLEHLTLDRTSTAHAMHPNEVPFYVYAIQELKRAYHGRITIRTGLEIDFTPEALPAINRLIDTFDFDLIGGSIHFVDGINIASRRNASAMSPEEFERLSRRYLERVREMVNASFFDVVCHLDVIKKTGRPLPADVESGLMEVIDRMAEKDLALEANASGLGHPAKACYPSKALLAHAISRGVPITTGSDAHAPLTVGEGIETALATLHDQGATHIARFERRQRSLVPIDLPPHQESS</sequence>
<dbReference type="PANTHER" id="PTHR21039:SF0">
    <property type="entry name" value="HISTIDINOL-PHOSPHATASE"/>
    <property type="match status" value="1"/>
</dbReference>
<dbReference type="NCBIfam" id="NF005596">
    <property type="entry name" value="PRK07328.1"/>
    <property type="match status" value="1"/>
</dbReference>
<dbReference type="EMBL" id="AP024488">
    <property type="protein sequence ID" value="BCS97775.1"/>
    <property type="molecule type" value="Genomic_DNA"/>
</dbReference>
<dbReference type="PANTHER" id="PTHR21039">
    <property type="entry name" value="HISTIDINOL PHOSPHATASE-RELATED"/>
    <property type="match status" value="1"/>
</dbReference>
<dbReference type="InterPro" id="IPR016195">
    <property type="entry name" value="Pol/histidinol_Pase-like"/>
</dbReference>
<dbReference type="InterPro" id="IPR010140">
    <property type="entry name" value="Histidinol_P_phosphatase_HisJ"/>
</dbReference>
<evidence type="ECO:0000256" key="7">
    <source>
        <dbReference type="ARBA" id="ARBA00049158"/>
    </source>
</evidence>
<evidence type="ECO:0000256" key="1">
    <source>
        <dbReference type="ARBA" id="ARBA00004970"/>
    </source>
</evidence>
<gene>
    <name evidence="10" type="ORF">DSLASN_34070</name>
</gene>
<dbReference type="InterPro" id="IPR004013">
    <property type="entry name" value="PHP_dom"/>
</dbReference>
<evidence type="ECO:0000313" key="11">
    <source>
        <dbReference type="Proteomes" id="UP001320148"/>
    </source>
</evidence>
<proteinExistence type="inferred from homology"/>
<dbReference type="Proteomes" id="UP001320148">
    <property type="component" value="Chromosome"/>
</dbReference>
<reference evidence="10 11" key="1">
    <citation type="submission" date="2021-02" db="EMBL/GenBank/DDBJ databases">
        <title>Complete genome of Desulfoluna sp. strain ASN36.</title>
        <authorList>
            <person name="Takahashi A."/>
            <person name="Kojima H."/>
            <person name="Fukui M."/>
        </authorList>
    </citation>
    <scope>NUCLEOTIDE SEQUENCE [LARGE SCALE GENOMIC DNA]</scope>
    <source>
        <strain evidence="10 11">ASN36</strain>
    </source>
</reference>
<evidence type="ECO:0000256" key="4">
    <source>
        <dbReference type="ARBA" id="ARBA00022605"/>
    </source>
</evidence>
<evidence type="ECO:0000256" key="8">
    <source>
        <dbReference type="RuleBase" id="RU366003"/>
    </source>
</evidence>
<organism evidence="10 11">
    <name type="scientific">Desulfoluna limicola</name>
    <dbReference type="NCBI Taxonomy" id="2810562"/>
    <lineage>
        <taxon>Bacteria</taxon>
        <taxon>Pseudomonadati</taxon>
        <taxon>Thermodesulfobacteriota</taxon>
        <taxon>Desulfobacteria</taxon>
        <taxon>Desulfobacterales</taxon>
        <taxon>Desulfolunaceae</taxon>
        <taxon>Desulfoluna</taxon>
    </lineage>
</organism>
<keyword evidence="11" id="KW-1185">Reference proteome</keyword>
<comment type="catalytic activity">
    <reaction evidence="7 8">
        <text>L-histidinol phosphate + H2O = L-histidinol + phosphate</text>
        <dbReference type="Rhea" id="RHEA:14465"/>
        <dbReference type="ChEBI" id="CHEBI:15377"/>
        <dbReference type="ChEBI" id="CHEBI:43474"/>
        <dbReference type="ChEBI" id="CHEBI:57699"/>
        <dbReference type="ChEBI" id="CHEBI:57980"/>
        <dbReference type="EC" id="3.1.3.15"/>
    </reaction>
</comment>
<evidence type="ECO:0000256" key="6">
    <source>
        <dbReference type="ARBA" id="ARBA00023102"/>
    </source>
</evidence>
<protein>
    <recommendedName>
        <fullName evidence="3 8">Histidinol-phosphatase</fullName>
        <shortName evidence="8">HolPase</shortName>
        <ecNumber evidence="3 8">3.1.3.15</ecNumber>
    </recommendedName>
</protein>